<feature type="compositionally biased region" description="Low complexity" evidence="1">
    <location>
        <begin position="141"/>
        <end position="152"/>
    </location>
</feature>
<organism evidence="2 3">
    <name type="scientific">Oryzias melastigma</name>
    <name type="common">Marine medaka</name>
    <dbReference type="NCBI Taxonomy" id="30732"/>
    <lineage>
        <taxon>Eukaryota</taxon>
        <taxon>Metazoa</taxon>
        <taxon>Chordata</taxon>
        <taxon>Craniata</taxon>
        <taxon>Vertebrata</taxon>
        <taxon>Euteleostomi</taxon>
        <taxon>Actinopterygii</taxon>
        <taxon>Neopterygii</taxon>
        <taxon>Teleostei</taxon>
        <taxon>Neoteleostei</taxon>
        <taxon>Acanthomorphata</taxon>
        <taxon>Ovalentaria</taxon>
        <taxon>Atherinomorphae</taxon>
        <taxon>Beloniformes</taxon>
        <taxon>Adrianichthyidae</taxon>
        <taxon>Oryziinae</taxon>
        <taxon>Oryzias</taxon>
    </lineage>
</organism>
<dbReference type="PANTHER" id="PTHR14870:SF1">
    <property type="entry name" value="TUBULIN EPSILON AND DELTA COMPLEX PROTEIN 2"/>
    <property type="match status" value="1"/>
</dbReference>
<reference evidence="2" key="1">
    <citation type="journal article" name="BMC Genomics">
        <title>Long-read sequencing and de novo genome assembly of marine medaka (Oryzias melastigma).</title>
        <authorList>
            <person name="Liang P."/>
            <person name="Saqib H.S.A."/>
            <person name="Ni X."/>
            <person name="Shen Y."/>
        </authorList>
    </citation>
    <scope>NUCLEOTIDE SEQUENCE</scope>
    <source>
        <strain evidence="2">Bigg-433</strain>
    </source>
</reference>
<name>A0A834CU90_ORYME</name>
<feature type="region of interest" description="Disordered" evidence="1">
    <location>
        <begin position="119"/>
        <end position="238"/>
    </location>
</feature>
<gene>
    <name evidence="2" type="ORF">FQA47_009978</name>
</gene>
<feature type="compositionally biased region" description="Polar residues" evidence="1">
    <location>
        <begin position="181"/>
        <end position="201"/>
    </location>
</feature>
<protein>
    <submittedName>
        <fullName evidence="2">Uncharacterized protein</fullName>
    </submittedName>
</protein>
<dbReference type="InterPro" id="IPR031518">
    <property type="entry name" value="DUF4693"/>
</dbReference>
<dbReference type="AlphaFoldDB" id="A0A834CU90"/>
<feature type="compositionally biased region" description="Polar residues" evidence="1">
    <location>
        <begin position="209"/>
        <end position="238"/>
    </location>
</feature>
<proteinExistence type="predicted"/>
<accession>A0A834CU90</accession>
<dbReference type="EMBL" id="WKFB01000187">
    <property type="protein sequence ID" value="KAF6732555.1"/>
    <property type="molecule type" value="Genomic_DNA"/>
</dbReference>
<evidence type="ECO:0000313" key="3">
    <source>
        <dbReference type="Proteomes" id="UP000646548"/>
    </source>
</evidence>
<dbReference type="Proteomes" id="UP000646548">
    <property type="component" value="Unassembled WGS sequence"/>
</dbReference>
<dbReference type="Pfam" id="PF15764">
    <property type="entry name" value="DUF4693"/>
    <property type="match status" value="1"/>
</dbReference>
<evidence type="ECO:0000313" key="2">
    <source>
        <dbReference type="EMBL" id="KAF6732555.1"/>
    </source>
</evidence>
<dbReference type="PANTHER" id="PTHR14870">
    <property type="entry name" value="TUBULIN EPSILON AND DELTA COMPLEX PROTEIN 2"/>
    <property type="match status" value="1"/>
</dbReference>
<comment type="caution">
    <text evidence="2">The sequence shown here is derived from an EMBL/GenBank/DDBJ whole genome shotgun (WGS) entry which is preliminary data.</text>
</comment>
<evidence type="ECO:0000256" key="1">
    <source>
        <dbReference type="SAM" id="MobiDB-lite"/>
    </source>
</evidence>
<sequence length="478" mass="53375">MSLISTVKEIIKIYKDEQTKLNDSIQLYRDILNNLTCQSFEESELAEDALPDADSSSREQEDMELLEKALEEALRVRTGSDISRKTLKSNVSQIKKEVTTMGKLNQCLPTKGSQKAAIATSKPLSWDKEGHKTSASTVRPKISSRLSASGKSGKSKSSSKRTVIQNPPFLVQTDHRHASRKLQQTVSASATPDQITTLLSENKTDRRNMQSGDDPSNAASASKLSPLFSNTDKCSTPQNRFVPEQATKWKAYRSKQIRLWEKAIALQNEPVPERNHFVDRIRTMFPKDWPCGSPDQTRAQLDRLTHKALDLAHYHQAEKIFANNASVMDAKLGGRQNENDSHQSRERLDVTTAELQILADEVKQEWKAWDQWRPEGGCLCPSGANDVWRDGISSPLPLIITCKTEAELLEVERLRASVALLQQEIHLEQVLLDSLSSHFSSIAPGAGCLKPSMLRDMYSLLGEGGERFPAIVLDSEPD</sequence>